<dbReference type="InterPro" id="IPR020422">
    <property type="entry name" value="TYR_PHOSPHATASE_DUAL_dom"/>
</dbReference>
<feature type="domain" description="Tyrosine specific protein phosphatases" evidence="8">
    <location>
        <begin position="103"/>
        <end position="161"/>
    </location>
</feature>
<dbReference type="SUPFAM" id="SSF52799">
    <property type="entry name" value="(Phosphotyrosine protein) phosphatases II"/>
    <property type="match status" value="1"/>
</dbReference>
<dbReference type="GO" id="GO:0004725">
    <property type="term" value="F:protein tyrosine phosphatase activity"/>
    <property type="evidence" value="ECO:0007669"/>
    <property type="project" value="TreeGrafter"/>
</dbReference>
<dbReference type="GO" id="GO:0004722">
    <property type="term" value="F:protein serine/threonine phosphatase activity"/>
    <property type="evidence" value="ECO:0007669"/>
    <property type="project" value="UniProtKB-EC"/>
</dbReference>
<feature type="region of interest" description="Disordered" evidence="6">
    <location>
        <begin position="200"/>
        <end position="226"/>
    </location>
</feature>
<evidence type="ECO:0000259" key="7">
    <source>
        <dbReference type="PROSITE" id="PS50054"/>
    </source>
</evidence>
<protein>
    <submittedName>
        <fullName evidence="9">Protein-tyrosine phosphatase-like protein</fullName>
    </submittedName>
</protein>
<dbReference type="AlphaFoldDB" id="A0A1X2ILZ4"/>
<organism evidence="9 10">
    <name type="scientific">Absidia repens</name>
    <dbReference type="NCBI Taxonomy" id="90262"/>
    <lineage>
        <taxon>Eukaryota</taxon>
        <taxon>Fungi</taxon>
        <taxon>Fungi incertae sedis</taxon>
        <taxon>Mucoromycota</taxon>
        <taxon>Mucoromycotina</taxon>
        <taxon>Mucoromycetes</taxon>
        <taxon>Mucorales</taxon>
        <taxon>Cunninghamellaceae</taxon>
        <taxon>Absidia</taxon>
    </lineage>
</organism>
<evidence type="ECO:0000313" key="10">
    <source>
        <dbReference type="Proteomes" id="UP000193560"/>
    </source>
</evidence>
<dbReference type="PANTHER" id="PTHR45948:SF2">
    <property type="entry name" value="DUAL SPECIFICITY PROTEIN PHOSPHATASE"/>
    <property type="match status" value="1"/>
</dbReference>
<feature type="domain" description="Tyrosine-protein phosphatase" evidence="7">
    <location>
        <begin position="41"/>
        <end position="182"/>
    </location>
</feature>
<dbReference type="InterPro" id="IPR029021">
    <property type="entry name" value="Prot-tyrosine_phosphatase-like"/>
</dbReference>
<evidence type="ECO:0000313" key="9">
    <source>
        <dbReference type="EMBL" id="ORZ18792.1"/>
    </source>
</evidence>
<dbReference type="InterPro" id="IPR000340">
    <property type="entry name" value="Dual-sp_phosphatase_cat-dom"/>
</dbReference>
<sequence>MDSEIDHEEHTTKTSIDDHPHLFEKLSDCDGKPGGILMTSLAQEVLPNIWIGGFAALETRSFLKKNKIQRILSLGHFHHIYPETEFTHKIIPITDHPETNIIRWFPESSAFITEAIEKDERILVHCLAGVSRSPTVVAGYIMGKDHMRWKVALSKIKQNRPFVDPNAGFKSQLQLFQDMGYVFDAHHPAYRDYIKHHPRDAAHQGHSEYGNSGSNGVKNEMPDSVV</sequence>
<dbReference type="InterPro" id="IPR016130">
    <property type="entry name" value="Tyr_Pase_AS"/>
</dbReference>
<evidence type="ECO:0000256" key="3">
    <source>
        <dbReference type="ARBA" id="ARBA00022912"/>
    </source>
</evidence>
<evidence type="ECO:0000256" key="2">
    <source>
        <dbReference type="ARBA" id="ARBA00022801"/>
    </source>
</evidence>
<evidence type="ECO:0000256" key="6">
    <source>
        <dbReference type="SAM" id="MobiDB-lite"/>
    </source>
</evidence>
<dbReference type="GO" id="GO:0005829">
    <property type="term" value="C:cytosol"/>
    <property type="evidence" value="ECO:0007669"/>
    <property type="project" value="TreeGrafter"/>
</dbReference>
<dbReference type="GO" id="GO:0007165">
    <property type="term" value="P:signal transduction"/>
    <property type="evidence" value="ECO:0007669"/>
    <property type="project" value="TreeGrafter"/>
</dbReference>
<dbReference type="Pfam" id="PF00782">
    <property type="entry name" value="DSPc"/>
    <property type="match status" value="1"/>
</dbReference>
<dbReference type="CDD" id="cd14498">
    <property type="entry name" value="DSP"/>
    <property type="match status" value="1"/>
</dbReference>
<comment type="similarity">
    <text evidence="1">Belongs to the protein-tyrosine phosphatase family. Non-receptor class dual specificity subfamily.</text>
</comment>
<dbReference type="OrthoDB" id="2017893at2759"/>
<dbReference type="STRING" id="90262.A0A1X2ILZ4"/>
<keyword evidence="2" id="KW-0378">Hydrolase</keyword>
<dbReference type="EMBL" id="MCGE01000008">
    <property type="protein sequence ID" value="ORZ18792.1"/>
    <property type="molecule type" value="Genomic_DNA"/>
</dbReference>
<dbReference type="PROSITE" id="PS50056">
    <property type="entry name" value="TYR_PHOSPHATASE_2"/>
    <property type="match status" value="1"/>
</dbReference>
<comment type="catalytic activity">
    <reaction evidence="4">
        <text>O-phospho-L-seryl-[protein] + H2O = L-seryl-[protein] + phosphate</text>
        <dbReference type="Rhea" id="RHEA:20629"/>
        <dbReference type="Rhea" id="RHEA-COMP:9863"/>
        <dbReference type="Rhea" id="RHEA-COMP:11604"/>
        <dbReference type="ChEBI" id="CHEBI:15377"/>
        <dbReference type="ChEBI" id="CHEBI:29999"/>
        <dbReference type="ChEBI" id="CHEBI:43474"/>
        <dbReference type="ChEBI" id="CHEBI:83421"/>
        <dbReference type="EC" id="3.1.3.16"/>
    </reaction>
</comment>
<dbReference type="Gene3D" id="3.90.190.10">
    <property type="entry name" value="Protein tyrosine phosphatase superfamily"/>
    <property type="match status" value="1"/>
</dbReference>
<keyword evidence="3" id="KW-0904">Protein phosphatase</keyword>
<dbReference type="PROSITE" id="PS50054">
    <property type="entry name" value="TYR_PHOSPHATASE_DUAL"/>
    <property type="match status" value="1"/>
</dbReference>
<proteinExistence type="inferred from homology"/>
<dbReference type="PROSITE" id="PS00383">
    <property type="entry name" value="TYR_PHOSPHATASE_1"/>
    <property type="match status" value="1"/>
</dbReference>
<dbReference type="InterPro" id="IPR000387">
    <property type="entry name" value="Tyr_Pase_dom"/>
</dbReference>
<reference evidence="9 10" key="1">
    <citation type="submission" date="2016-07" db="EMBL/GenBank/DDBJ databases">
        <title>Pervasive Adenine N6-methylation of Active Genes in Fungi.</title>
        <authorList>
            <consortium name="DOE Joint Genome Institute"/>
            <person name="Mondo S.J."/>
            <person name="Dannebaum R.O."/>
            <person name="Kuo R.C."/>
            <person name="Labutti K."/>
            <person name="Haridas S."/>
            <person name="Kuo A."/>
            <person name="Salamov A."/>
            <person name="Ahrendt S.R."/>
            <person name="Lipzen A."/>
            <person name="Sullivan W."/>
            <person name="Andreopoulos W.B."/>
            <person name="Clum A."/>
            <person name="Lindquist E."/>
            <person name="Daum C."/>
            <person name="Ramamoorthy G.K."/>
            <person name="Gryganskyi A."/>
            <person name="Culley D."/>
            <person name="Magnuson J.K."/>
            <person name="James T.Y."/>
            <person name="O'Malley M.A."/>
            <person name="Stajich J.E."/>
            <person name="Spatafora J.W."/>
            <person name="Visel A."/>
            <person name="Grigoriev I.V."/>
        </authorList>
    </citation>
    <scope>NUCLEOTIDE SEQUENCE [LARGE SCALE GENOMIC DNA]</scope>
    <source>
        <strain evidence="9 10">NRRL 1336</strain>
    </source>
</reference>
<dbReference type="SMART" id="SM00195">
    <property type="entry name" value="DSPc"/>
    <property type="match status" value="1"/>
</dbReference>
<evidence type="ECO:0000256" key="4">
    <source>
        <dbReference type="ARBA" id="ARBA00047761"/>
    </source>
</evidence>
<accession>A0A1X2ILZ4</accession>
<name>A0A1X2ILZ4_9FUNG</name>
<comment type="catalytic activity">
    <reaction evidence="5">
        <text>O-phospho-L-threonyl-[protein] + H2O = L-threonyl-[protein] + phosphate</text>
        <dbReference type="Rhea" id="RHEA:47004"/>
        <dbReference type="Rhea" id="RHEA-COMP:11060"/>
        <dbReference type="Rhea" id="RHEA-COMP:11605"/>
        <dbReference type="ChEBI" id="CHEBI:15377"/>
        <dbReference type="ChEBI" id="CHEBI:30013"/>
        <dbReference type="ChEBI" id="CHEBI:43474"/>
        <dbReference type="ChEBI" id="CHEBI:61977"/>
        <dbReference type="EC" id="3.1.3.16"/>
    </reaction>
</comment>
<comment type="caution">
    <text evidence="9">The sequence shown here is derived from an EMBL/GenBank/DDBJ whole genome shotgun (WGS) entry which is preliminary data.</text>
</comment>
<evidence type="ECO:0000256" key="5">
    <source>
        <dbReference type="ARBA" id="ARBA00048336"/>
    </source>
</evidence>
<keyword evidence="10" id="KW-1185">Reference proteome</keyword>
<dbReference type="Proteomes" id="UP000193560">
    <property type="component" value="Unassembled WGS sequence"/>
</dbReference>
<evidence type="ECO:0000259" key="8">
    <source>
        <dbReference type="PROSITE" id="PS50056"/>
    </source>
</evidence>
<evidence type="ECO:0000256" key="1">
    <source>
        <dbReference type="ARBA" id="ARBA00008601"/>
    </source>
</evidence>
<gene>
    <name evidence="9" type="ORF">BCR42DRAFT_436120</name>
</gene>
<dbReference type="PANTHER" id="PTHR45948">
    <property type="entry name" value="DUAL SPECIFICITY PROTEIN PHOSPHATASE DDB_G0269404-RELATED"/>
    <property type="match status" value="1"/>
</dbReference>